<feature type="coiled-coil region" evidence="13">
    <location>
        <begin position="650"/>
        <end position="677"/>
    </location>
</feature>
<dbReference type="Proteomes" id="UP000719412">
    <property type="component" value="Unassembled WGS sequence"/>
</dbReference>
<feature type="domain" description="Dynein regulatory complex protein 1/2 N-terminal" evidence="15">
    <location>
        <begin position="26"/>
        <end position="127"/>
    </location>
</feature>
<evidence type="ECO:0000256" key="1">
    <source>
        <dbReference type="ARBA" id="ARBA00004611"/>
    </source>
</evidence>
<reference evidence="16" key="1">
    <citation type="journal article" date="2020" name="J Insects Food Feed">
        <title>The yellow mealworm (Tenebrio molitor) genome: a resource for the emerging insects as food and feed industry.</title>
        <authorList>
            <person name="Eriksson T."/>
            <person name="Andere A."/>
            <person name="Kelstrup H."/>
            <person name="Emery V."/>
            <person name="Picard C."/>
        </authorList>
    </citation>
    <scope>NUCLEOTIDE SEQUENCE</scope>
    <source>
        <strain evidence="16">Stoneville</strain>
        <tissue evidence="16">Whole head</tissue>
    </source>
</reference>
<dbReference type="GO" id="GO:0060285">
    <property type="term" value="P:cilium-dependent cell motility"/>
    <property type="evidence" value="ECO:0007669"/>
    <property type="project" value="TreeGrafter"/>
</dbReference>
<dbReference type="PANTHER" id="PTHR21625:SF0">
    <property type="entry name" value="DYNEIN REGULATORY COMPLEX SUBUNIT 2"/>
    <property type="match status" value="1"/>
</dbReference>
<dbReference type="GO" id="GO:0070286">
    <property type="term" value="P:axonemal dynein complex assembly"/>
    <property type="evidence" value="ECO:0007669"/>
    <property type="project" value="InterPro"/>
</dbReference>
<dbReference type="Pfam" id="PF14772">
    <property type="entry name" value="NYD-SP28"/>
    <property type="match status" value="1"/>
</dbReference>
<comment type="similarity">
    <text evidence="9">Belongs to the DRC2 family.</text>
</comment>
<proteinExistence type="inferred from homology"/>
<evidence type="ECO:0000256" key="11">
    <source>
        <dbReference type="ARBA" id="ARBA00041517"/>
    </source>
</evidence>
<evidence type="ECO:0000256" key="4">
    <source>
        <dbReference type="ARBA" id="ARBA00023054"/>
    </source>
</evidence>
<evidence type="ECO:0000256" key="14">
    <source>
        <dbReference type="SAM" id="MobiDB-lite"/>
    </source>
</evidence>
<evidence type="ECO:0000256" key="6">
    <source>
        <dbReference type="ARBA" id="ARBA00023212"/>
    </source>
</evidence>
<evidence type="ECO:0000259" key="15">
    <source>
        <dbReference type="Pfam" id="PF14772"/>
    </source>
</evidence>
<keyword evidence="4 13" id="KW-0175">Coiled coil</keyword>
<keyword evidence="5" id="KW-0969">Cilium</keyword>
<keyword evidence="7" id="KW-0966">Cell projection</keyword>
<keyword evidence="2" id="KW-0963">Cytoplasm</keyword>
<dbReference type="GO" id="GO:0003352">
    <property type="term" value="P:regulation of cilium movement"/>
    <property type="evidence" value="ECO:0007669"/>
    <property type="project" value="TreeGrafter"/>
</dbReference>
<evidence type="ECO:0000256" key="5">
    <source>
        <dbReference type="ARBA" id="ARBA00023069"/>
    </source>
</evidence>
<dbReference type="InterPro" id="IPR039505">
    <property type="entry name" value="DRC1/2_N"/>
</dbReference>
<keyword evidence="3" id="KW-0282">Flagellum</keyword>
<dbReference type="PANTHER" id="PTHR21625">
    <property type="entry name" value="NYD-SP28 PROTEIN"/>
    <property type="match status" value="1"/>
</dbReference>
<evidence type="ECO:0000256" key="12">
    <source>
        <dbReference type="ARBA" id="ARBA00045865"/>
    </source>
</evidence>
<comment type="subcellular location">
    <subcellularLocation>
        <location evidence="1">Cytoplasm</location>
        <location evidence="1">Cytoskeleton</location>
        <location evidence="1">Flagellum axoneme</location>
    </subcellularLocation>
    <subcellularLocation>
        <location evidence="8">Cytoplasm</location>
        <location evidence="8">Cytoskeleton</location>
        <location evidence="8">Flagellum basal body</location>
    </subcellularLocation>
</comment>
<evidence type="ECO:0000256" key="10">
    <source>
        <dbReference type="ARBA" id="ARBA00040899"/>
    </source>
</evidence>
<evidence type="ECO:0000256" key="9">
    <source>
        <dbReference type="ARBA" id="ARBA00038424"/>
    </source>
</evidence>
<dbReference type="InterPro" id="IPR039750">
    <property type="entry name" value="DRC1/DRC2"/>
</dbReference>
<evidence type="ECO:0000256" key="13">
    <source>
        <dbReference type="SAM" id="Coils"/>
    </source>
</evidence>
<evidence type="ECO:0000313" key="16">
    <source>
        <dbReference type="EMBL" id="KAH0813985.1"/>
    </source>
</evidence>
<comment type="caution">
    <text evidence="16">The sequence shown here is derived from an EMBL/GenBank/DDBJ whole genome shotgun (WGS) entry which is preliminary data.</text>
</comment>
<reference evidence="16" key="2">
    <citation type="submission" date="2021-08" db="EMBL/GenBank/DDBJ databases">
        <authorList>
            <person name="Eriksson T."/>
        </authorList>
    </citation>
    <scope>NUCLEOTIDE SEQUENCE</scope>
    <source>
        <strain evidence="16">Stoneville</strain>
        <tissue evidence="16">Whole head</tissue>
    </source>
</reference>
<organism evidence="16 17">
    <name type="scientific">Tenebrio molitor</name>
    <name type="common">Yellow mealworm beetle</name>
    <dbReference type="NCBI Taxonomy" id="7067"/>
    <lineage>
        <taxon>Eukaryota</taxon>
        <taxon>Metazoa</taxon>
        <taxon>Ecdysozoa</taxon>
        <taxon>Arthropoda</taxon>
        <taxon>Hexapoda</taxon>
        <taxon>Insecta</taxon>
        <taxon>Pterygota</taxon>
        <taxon>Neoptera</taxon>
        <taxon>Endopterygota</taxon>
        <taxon>Coleoptera</taxon>
        <taxon>Polyphaga</taxon>
        <taxon>Cucujiformia</taxon>
        <taxon>Tenebrionidae</taxon>
        <taxon>Tenebrio</taxon>
    </lineage>
</organism>
<evidence type="ECO:0000313" key="17">
    <source>
        <dbReference type="Proteomes" id="UP000719412"/>
    </source>
</evidence>
<dbReference type="EMBL" id="JABDTM020024760">
    <property type="protein sequence ID" value="KAH0813985.1"/>
    <property type="molecule type" value="Genomic_DNA"/>
</dbReference>
<keyword evidence="6" id="KW-0206">Cytoskeleton</keyword>
<dbReference type="AlphaFoldDB" id="A0A8J6H8F1"/>
<protein>
    <recommendedName>
        <fullName evidence="10">Dynein regulatory complex subunit 2</fullName>
    </recommendedName>
    <alternativeName>
        <fullName evidence="11">Coiled-coil domain-containing protein 65</fullName>
    </alternativeName>
</protein>
<evidence type="ECO:0000256" key="3">
    <source>
        <dbReference type="ARBA" id="ARBA00022846"/>
    </source>
</evidence>
<accession>A0A8J6H8F1</accession>
<evidence type="ECO:0000256" key="7">
    <source>
        <dbReference type="ARBA" id="ARBA00023273"/>
    </source>
</evidence>
<evidence type="ECO:0000256" key="2">
    <source>
        <dbReference type="ARBA" id="ARBA00022490"/>
    </source>
</evidence>
<dbReference type="GO" id="GO:0005858">
    <property type="term" value="C:axonemal dynein complex"/>
    <property type="evidence" value="ECO:0007669"/>
    <property type="project" value="InterPro"/>
</dbReference>
<comment type="function">
    <text evidence="12">Component of the nexin-dynein regulatory complex (N-DRC), a key regulator of ciliary/flagellar motility which maintains the alignment and integrity of the distal axoneme and regulates microtubule sliding in motile axonemes. Plays a critical role in the assembly of N-DRC and also stabilizes the assembly of multiple inner dynein arms and radial spokes. Coassembles with DRC1 to form a central scaffold needed for assembly of the N-DRC and its attachment to the outer doublet microtubules.</text>
</comment>
<evidence type="ECO:0000256" key="8">
    <source>
        <dbReference type="ARBA" id="ARBA00037841"/>
    </source>
</evidence>
<keyword evidence="17" id="KW-1185">Reference proteome</keyword>
<sequence>MGGKKKSLANRLARMSDEERARYLQHKADIEEEARRRKEQLIAIFMKNKIKREDGFSRLNLAKINQHWHQILRLNKCKEMREDVEHMKKYIDRVLEYKNRTIDKLLEELEMAEDQYGHNFQAHVTHIDQIIASHVKYMQLLEEQYQKDLEQLLETAGKEQDELAGKNLEQHQHLQTVIFGEESRAKAGAKADRERYLKKKEEVTSTWSGKSPIGQSAQFVLPLSARHVTSLTEYVHGSIVASLSISWKHSSSLQNLGAHGVTGVVRHLQVLEDALDHAVLGDGFGVVAVGLVGGVQLRAGPLRSKALHHLPVWNQNYRFGVELGDALTDSGLLFGRTRRVGLGRHRRHVPQVLEGLVAADALVDGRLEGLVAGHVDAAVEGLENATVVCRDGLKELHAKDMRAWITQACTDFDFRLQLDSFVKQRENRCGALWREIATVIKSHVTQTDARRLHLAELKRIDAESAAEIATNQERINCQEEEIRTLTVQFERLTAKRTETIRNLSEKIKTDTRKLFAIRKKHRKRAEKDEKRIVLLTHASNRSIDVLHNLRHKGEQIVKLMMTCRKFETAREQVTKWLPLGPTPDVSVDEDELQEMKKRGKSAECEEMVKKVVISAKSPQESTSTSHSKEEDIVDAEFGLLMDMERFWLVYNKVDLELKELKQEKRLLEGQNKDFRGTIRAVLEAAALDRSTPNSKVPTRAPSKRGAQSAPLRRILI</sequence>
<name>A0A8J6H8F1_TENMO</name>
<feature type="region of interest" description="Disordered" evidence="14">
    <location>
        <begin position="688"/>
        <end position="716"/>
    </location>
</feature>
<gene>
    <name evidence="16" type="ORF">GEV33_008806</name>
</gene>